<dbReference type="PROSITE" id="PS50850">
    <property type="entry name" value="MFS"/>
    <property type="match status" value="1"/>
</dbReference>
<name>A0A285P572_NATPI</name>
<gene>
    <name evidence="9" type="ORF">SAMN06269185_2796</name>
</gene>
<proteinExistence type="predicted"/>
<dbReference type="InterPro" id="IPR011701">
    <property type="entry name" value="MFS"/>
</dbReference>
<keyword evidence="4 7" id="KW-0812">Transmembrane</keyword>
<feature type="transmembrane region" description="Helical" evidence="7">
    <location>
        <begin position="275"/>
        <end position="293"/>
    </location>
</feature>
<feature type="transmembrane region" description="Helical" evidence="7">
    <location>
        <begin position="212"/>
        <end position="232"/>
    </location>
</feature>
<organism evidence="9 10">
    <name type="scientific">Natronoarchaeum philippinense</name>
    <dbReference type="NCBI Taxonomy" id="558529"/>
    <lineage>
        <taxon>Archaea</taxon>
        <taxon>Methanobacteriati</taxon>
        <taxon>Methanobacteriota</taxon>
        <taxon>Stenosarchaea group</taxon>
        <taxon>Halobacteria</taxon>
        <taxon>Halobacteriales</taxon>
        <taxon>Natronoarchaeaceae</taxon>
    </lineage>
</organism>
<evidence type="ECO:0000259" key="8">
    <source>
        <dbReference type="PROSITE" id="PS50850"/>
    </source>
</evidence>
<dbReference type="Gene3D" id="1.20.1250.20">
    <property type="entry name" value="MFS general substrate transporter like domains"/>
    <property type="match status" value="1"/>
</dbReference>
<dbReference type="GO" id="GO:0022857">
    <property type="term" value="F:transmembrane transporter activity"/>
    <property type="evidence" value="ECO:0007669"/>
    <property type="project" value="InterPro"/>
</dbReference>
<feature type="domain" description="Major facilitator superfamily (MFS) profile" evidence="8">
    <location>
        <begin position="12"/>
        <end position="387"/>
    </location>
</feature>
<evidence type="ECO:0000256" key="2">
    <source>
        <dbReference type="ARBA" id="ARBA00022448"/>
    </source>
</evidence>
<evidence type="ECO:0000313" key="9">
    <source>
        <dbReference type="EMBL" id="SNZ16882.1"/>
    </source>
</evidence>
<feature type="transmembrane region" description="Helical" evidence="7">
    <location>
        <begin position="361"/>
        <end position="384"/>
    </location>
</feature>
<feature type="transmembrane region" description="Helical" evidence="7">
    <location>
        <begin position="101"/>
        <end position="124"/>
    </location>
</feature>
<evidence type="ECO:0000256" key="6">
    <source>
        <dbReference type="ARBA" id="ARBA00023136"/>
    </source>
</evidence>
<dbReference type="AlphaFoldDB" id="A0A285P572"/>
<feature type="transmembrane region" description="Helical" evidence="7">
    <location>
        <begin position="299"/>
        <end position="324"/>
    </location>
</feature>
<keyword evidence="2" id="KW-0813">Transport</keyword>
<dbReference type="InterPro" id="IPR036259">
    <property type="entry name" value="MFS_trans_sf"/>
</dbReference>
<dbReference type="PANTHER" id="PTHR23517:SF3">
    <property type="entry name" value="INTEGRAL MEMBRANE TRANSPORT PROTEIN"/>
    <property type="match status" value="1"/>
</dbReference>
<evidence type="ECO:0000313" key="10">
    <source>
        <dbReference type="Proteomes" id="UP000219453"/>
    </source>
</evidence>
<evidence type="ECO:0000256" key="1">
    <source>
        <dbReference type="ARBA" id="ARBA00004651"/>
    </source>
</evidence>
<sequence length="387" mass="40567">MLETLYGYNGKQLNLHALGIVVSLSGILVIAPMLPEIIDDFGITAAEAGGSISFMWACNALAQYPGGRYSERLSSNVVLLASQGVMGAGFLLLVLSNAFPLFIVAIGLIGFGYGMFEPAGIVLLQNLFDENRGQALGIRDAAANLGSALSAVLAITVVGAAAWRAAFVPVVALLGVLVVGGHRLNREPYTVSRVPLDVQSVGTRLFRSRETYAILFVLAVFNFVWQGSASFLPTFLQVEKSLTSFQATVAFASIFLIGMLVTPIAGALCERWSPINLGVGATGFGIVGLGAILGTDSLVGLGVGLVVFAVGLTTIWPVMFVYLTDALAQETVGSDLGALRGVYFAVGSLGPAYVGTVATRFSYTVSFSSLLLCFGLTMLALLWLGSR</sequence>
<feature type="transmembrane region" description="Helical" evidence="7">
    <location>
        <begin position="161"/>
        <end position="180"/>
    </location>
</feature>
<reference evidence="9 10" key="1">
    <citation type="submission" date="2017-09" db="EMBL/GenBank/DDBJ databases">
        <authorList>
            <person name="Ehlers B."/>
            <person name="Leendertz F.H."/>
        </authorList>
    </citation>
    <scope>NUCLEOTIDE SEQUENCE [LARGE SCALE GENOMIC DNA]</scope>
    <source>
        <strain evidence="9 10">DSM 27208</strain>
    </source>
</reference>
<dbReference type="PANTHER" id="PTHR23517">
    <property type="entry name" value="RESISTANCE PROTEIN MDTM, PUTATIVE-RELATED-RELATED"/>
    <property type="match status" value="1"/>
</dbReference>
<keyword evidence="10" id="KW-1185">Reference proteome</keyword>
<feature type="transmembrane region" description="Helical" evidence="7">
    <location>
        <begin position="244"/>
        <end position="268"/>
    </location>
</feature>
<evidence type="ECO:0000256" key="3">
    <source>
        <dbReference type="ARBA" id="ARBA00022475"/>
    </source>
</evidence>
<evidence type="ECO:0000256" key="5">
    <source>
        <dbReference type="ARBA" id="ARBA00022989"/>
    </source>
</evidence>
<dbReference type="SUPFAM" id="SSF103473">
    <property type="entry name" value="MFS general substrate transporter"/>
    <property type="match status" value="1"/>
</dbReference>
<evidence type="ECO:0000256" key="4">
    <source>
        <dbReference type="ARBA" id="ARBA00022692"/>
    </source>
</evidence>
<feature type="transmembrane region" description="Helical" evidence="7">
    <location>
        <begin position="12"/>
        <end position="35"/>
    </location>
</feature>
<keyword evidence="5 7" id="KW-1133">Transmembrane helix</keyword>
<dbReference type="GO" id="GO:0005886">
    <property type="term" value="C:plasma membrane"/>
    <property type="evidence" value="ECO:0007669"/>
    <property type="project" value="UniProtKB-SubCell"/>
</dbReference>
<keyword evidence="3" id="KW-1003">Cell membrane</keyword>
<dbReference type="Proteomes" id="UP000219453">
    <property type="component" value="Unassembled WGS sequence"/>
</dbReference>
<feature type="transmembrane region" description="Helical" evidence="7">
    <location>
        <begin position="73"/>
        <end position="95"/>
    </location>
</feature>
<dbReference type="InterPro" id="IPR050171">
    <property type="entry name" value="MFS_Transporters"/>
</dbReference>
<dbReference type="EMBL" id="OBEJ01000004">
    <property type="protein sequence ID" value="SNZ16882.1"/>
    <property type="molecule type" value="Genomic_DNA"/>
</dbReference>
<keyword evidence="6 7" id="KW-0472">Membrane</keyword>
<dbReference type="Pfam" id="PF07690">
    <property type="entry name" value="MFS_1"/>
    <property type="match status" value="1"/>
</dbReference>
<evidence type="ECO:0000256" key="7">
    <source>
        <dbReference type="SAM" id="Phobius"/>
    </source>
</evidence>
<accession>A0A285P572</accession>
<dbReference type="InterPro" id="IPR020846">
    <property type="entry name" value="MFS_dom"/>
</dbReference>
<protein>
    <submittedName>
        <fullName evidence="9">Sugar phosphate permease</fullName>
    </submittedName>
</protein>
<feature type="transmembrane region" description="Helical" evidence="7">
    <location>
        <begin position="336"/>
        <end position="355"/>
    </location>
</feature>
<comment type="subcellular location">
    <subcellularLocation>
        <location evidence="1">Cell membrane</location>
        <topology evidence="1">Multi-pass membrane protein</topology>
    </subcellularLocation>
</comment>